<reference evidence="4" key="1">
    <citation type="submission" date="2022-10" db="EMBL/GenBank/DDBJ databases">
        <title>The complete genomes of actinobacterial strains from the NBC collection.</title>
        <authorList>
            <person name="Joergensen T.S."/>
            <person name="Alvarez Arevalo M."/>
            <person name="Sterndorff E.B."/>
            <person name="Faurdal D."/>
            <person name="Vuksanovic O."/>
            <person name="Mourched A.-S."/>
            <person name="Charusanti P."/>
            <person name="Shaw S."/>
            <person name="Blin K."/>
            <person name="Weber T."/>
        </authorList>
    </citation>
    <scope>NUCLEOTIDE SEQUENCE</scope>
    <source>
        <strain evidence="4">NBC_00060</strain>
        <plasmid evidence="4">unnamed1</plasmid>
    </source>
</reference>
<proteinExistence type="predicted"/>
<dbReference type="InterPro" id="IPR002909">
    <property type="entry name" value="IPT_dom"/>
</dbReference>
<feature type="domain" description="Bacterial repeat" evidence="3">
    <location>
        <begin position="468"/>
        <end position="535"/>
    </location>
</feature>
<evidence type="ECO:0000313" key="4">
    <source>
        <dbReference type="EMBL" id="WTU45945.1"/>
    </source>
</evidence>
<feature type="signal peptide" evidence="1">
    <location>
        <begin position="1"/>
        <end position="24"/>
    </location>
</feature>
<dbReference type="SUPFAM" id="SSF81296">
    <property type="entry name" value="E set domains"/>
    <property type="match status" value="1"/>
</dbReference>
<dbReference type="GO" id="GO:0005975">
    <property type="term" value="P:carbohydrate metabolic process"/>
    <property type="evidence" value="ECO:0007669"/>
    <property type="project" value="UniProtKB-ARBA"/>
</dbReference>
<dbReference type="Gene3D" id="2.60.40.10">
    <property type="entry name" value="Immunoglobulins"/>
    <property type="match status" value="1"/>
</dbReference>
<dbReference type="Pfam" id="PF18998">
    <property type="entry name" value="Flg_new_2"/>
    <property type="match status" value="1"/>
</dbReference>
<geneLocation type="plasmid" evidence="4">
    <name>unnamed1</name>
</geneLocation>
<dbReference type="AlphaFoldDB" id="A0AAU2HF32"/>
<gene>
    <name evidence="4" type="ORF">OHV25_40845</name>
</gene>
<dbReference type="SUPFAM" id="SSF55486">
    <property type="entry name" value="Metalloproteases ('zincins'), catalytic domain"/>
    <property type="match status" value="1"/>
</dbReference>
<dbReference type="CDD" id="cd00102">
    <property type="entry name" value="IPT"/>
    <property type="match status" value="1"/>
</dbReference>
<evidence type="ECO:0000256" key="1">
    <source>
        <dbReference type="SAM" id="SignalP"/>
    </source>
</evidence>
<feature type="domain" description="IPT/TIG" evidence="2">
    <location>
        <begin position="546"/>
        <end position="633"/>
    </location>
</feature>
<dbReference type="InterPro" id="IPR013783">
    <property type="entry name" value="Ig-like_fold"/>
</dbReference>
<dbReference type="InterPro" id="IPR014756">
    <property type="entry name" value="Ig_E-set"/>
</dbReference>
<dbReference type="EMBL" id="CP108254">
    <property type="protein sequence ID" value="WTU45945.1"/>
    <property type="molecule type" value="Genomic_DNA"/>
</dbReference>
<dbReference type="Gene3D" id="3.40.390.10">
    <property type="entry name" value="Collagenase (Catalytic Domain)"/>
    <property type="match status" value="1"/>
</dbReference>
<feature type="chain" id="PRO_5043883463" evidence="1">
    <location>
        <begin position="25"/>
        <end position="636"/>
    </location>
</feature>
<dbReference type="RefSeq" id="WP_331723733.1">
    <property type="nucleotide sequence ID" value="NZ_CP108254.1"/>
</dbReference>
<organism evidence="4">
    <name type="scientific">Streptomyces sp. NBC_00060</name>
    <dbReference type="NCBI Taxonomy" id="2975636"/>
    <lineage>
        <taxon>Bacteria</taxon>
        <taxon>Bacillati</taxon>
        <taxon>Actinomycetota</taxon>
        <taxon>Actinomycetes</taxon>
        <taxon>Kitasatosporales</taxon>
        <taxon>Streptomycetaceae</taxon>
        <taxon>Streptomyces</taxon>
    </lineage>
</organism>
<dbReference type="GO" id="GO:0008237">
    <property type="term" value="F:metallopeptidase activity"/>
    <property type="evidence" value="ECO:0007669"/>
    <property type="project" value="InterPro"/>
</dbReference>
<dbReference type="Pfam" id="PF13583">
    <property type="entry name" value="Reprolysin_4"/>
    <property type="match status" value="1"/>
</dbReference>
<protein>
    <submittedName>
        <fullName evidence="4">M12 family metallo-peptidase</fullName>
    </submittedName>
</protein>
<name>A0AAU2HF32_9ACTN</name>
<dbReference type="InterPro" id="IPR044060">
    <property type="entry name" value="Bacterial_rp_domain"/>
</dbReference>
<keyword evidence="1" id="KW-0732">Signal</keyword>
<dbReference type="Pfam" id="PF01833">
    <property type="entry name" value="TIG"/>
    <property type="match status" value="1"/>
</dbReference>
<accession>A0AAU2HF32</accession>
<keyword evidence="4" id="KW-0614">Plasmid</keyword>
<evidence type="ECO:0000259" key="2">
    <source>
        <dbReference type="Pfam" id="PF01833"/>
    </source>
</evidence>
<evidence type="ECO:0000259" key="3">
    <source>
        <dbReference type="Pfam" id="PF18998"/>
    </source>
</evidence>
<sequence>MPRPWHLFGAALLAAALTSTALPAAVAATVPADEGATAPPGQAGADQIQWPQGAFRALCGARQGAQPDRRTLRLAAGTQVEAVAAKVSRDRQGTLLWAGHVVGHPDLPVILAADNACGSGVPRVAGEVHLGTAEYTIDADQPGVSTVRRLPSHRQASLKDDIRRIAPPVGPAAPRLKPLPRAAVAAPVIDLLIGYTPATVRHTTGGAAALDLKVKASVEGANKAYADSTVSARLNLVGTFATQEWDGDDKDLEGMLSALSDPKDALYSSDFGVGARKMREDKGADLLHVLTQFTPAAGTTYTAGIANTPTLPIPKPATGPSYSTEGQAFGAQQSDTLGTYHLAHEIGHNFGLNHDYHTDPIEPGEEGYQAGNYNPYYPDNHGFLPTDRTWTDIMGYTMACDDEDECETKLWFSNPLQTYDGKPRGVPLGKPGPADCVRVMNLTGPVLAGYRASSTSAVPARYSLTGASSNTDGGTVTPAATGLFDKGDQVTLTAYAKAGYKLDYWAVDGKIQSTRPAAFTVTMDGDHFVTAKFVKSTVALTRLPATITKVSPATGSTKGGYTVTLTGAGLSSTTTVLVGTRTATGFSGLQGNDVKAVDDSTVTFTMPAWQKAEAVQIATAAGRTLTASADFTYVPS</sequence>
<dbReference type="InterPro" id="IPR024079">
    <property type="entry name" value="MetalloPept_cat_dom_sf"/>
</dbReference>